<gene>
    <name evidence="1" type="ORF">QJS35_17285</name>
</gene>
<organism evidence="1 2">
    <name type="scientific">Cohnella silvisoli</name>
    <dbReference type="NCBI Taxonomy" id="2873699"/>
    <lineage>
        <taxon>Bacteria</taxon>
        <taxon>Bacillati</taxon>
        <taxon>Bacillota</taxon>
        <taxon>Bacilli</taxon>
        <taxon>Bacillales</taxon>
        <taxon>Paenibacillaceae</taxon>
        <taxon>Cohnella</taxon>
    </lineage>
</organism>
<evidence type="ECO:0000313" key="2">
    <source>
        <dbReference type="Proteomes" id="UP001493487"/>
    </source>
</evidence>
<evidence type="ECO:0000313" key="1">
    <source>
        <dbReference type="EMBL" id="MEQ4484153.1"/>
    </source>
</evidence>
<keyword evidence="2" id="KW-1185">Reference proteome</keyword>
<dbReference type="CDD" id="cd10791">
    <property type="entry name" value="GH38N_AMII_like_1"/>
    <property type="match status" value="1"/>
</dbReference>
<reference evidence="1 2" key="1">
    <citation type="journal article" date="2023" name="Genome Announc.">
        <title>Pan-Genome Analyses of the Genus Cohnella and Proposal of the Novel Species Cohnella silvisoli sp. nov., Isolated from Forest Soil.</title>
        <authorList>
            <person name="Wang C."/>
            <person name="Mao L."/>
            <person name="Bao G."/>
            <person name="Zhu H."/>
        </authorList>
    </citation>
    <scope>NUCLEOTIDE SEQUENCE [LARGE SCALE GENOMIC DNA]</scope>
    <source>
        <strain evidence="1 2">NL03-T5-1</strain>
    </source>
</reference>
<dbReference type="InterPro" id="IPR032482">
    <property type="entry name" value="DUF5054"/>
</dbReference>
<accession>A0ABV1KVK9</accession>
<dbReference type="InterPro" id="IPR027291">
    <property type="entry name" value="Glyco_hydro_38_N_sf"/>
</dbReference>
<protein>
    <submittedName>
        <fullName evidence="1">DUF5054 domain-containing protein</fullName>
    </submittedName>
</protein>
<dbReference type="RefSeq" id="WP_232186519.1">
    <property type="nucleotide sequence ID" value="NZ_JAIOAP010000008.1"/>
</dbReference>
<dbReference type="SUPFAM" id="SSF88713">
    <property type="entry name" value="Glycoside hydrolase/deacetylase"/>
    <property type="match status" value="1"/>
</dbReference>
<proteinExistence type="predicted"/>
<dbReference type="Gene3D" id="3.20.110.10">
    <property type="entry name" value="Glycoside hydrolase 38, N terminal domain"/>
    <property type="match status" value="1"/>
</dbReference>
<dbReference type="InterPro" id="IPR011330">
    <property type="entry name" value="Glyco_hydro/deAcase_b/a-brl"/>
</dbReference>
<dbReference type="EMBL" id="JASKHM010000009">
    <property type="protein sequence ID" value="MEQ4484153.1"/>
    <property type="molecule type" value="Genomic_DNA"/>
</dbReference>
<dbReference type="Pfam" id="PF16477">
    <property type="entry name" value="DUF5054"/>
    <property type="match status" value="1"/>
</dbReference>
<sequence>MNSNQTTIKTVHVIFKTHLDIGFTNLAENVLETYVNQFIPNAIAFANQLEQAGGRERFIWTTGSWLIDYYLRTASQENKIRMEEAIRKGLIAWHAYPFTTHTELMDKRLLEYGLSISEKLDERFGKKTIAAKMTDVPGHTIGMVPSMAKAGIKFFHIGVNPLSKMPDVPPTFVWQAQDGSEIIVGYNDHYGDVVNNEMDNTYKGASMIPGLEDAIVIALTGDNIGPPSIEEIKTLFANLEKQYPGAVIKSSTMDAYAEKLWEVKHKLPVMKEEIGDTWIYGVSSDPLKISKYRELLRLRDKWIEEGTLLIHSEEYDSFSEALALIPEHTWGFDFRQYLPDYMNYSKDQFAKARSEDHFTEGRTQKMYAYATTYPMFYGPDTFSYSHIERSWDEQRAYITQAINSLDERKQIEAHSALEKFKPKETNHQGNHKIEIHETVTLGKFQVAFQNDGSIGWLSDSTGKVWADQSSPIGAYSYQTFGLNDYMNFIRAYCTHWQEWGHFACVDICKIGIDYAVPTPENKTFKPLLESILLEKLEEIDRIHVNLRMDDKASVVQGAPRRLQIKYSFYHHKSEIDIELKWFNKDAHRLPEASWFSISPKVNNANLWKMDKLGSLISPLEIVKDGNRSFHAINTGLYYDGADGRVALKTLDAPVVSMGKANILNFDNTFADMSGGLHFNLHNNLWATNFRSWYEEDSLFRFSLVLNSIAYD</sequence>
<comment type="caution">
    <text evidence="1">The sequence shown here is derived from an EMBL/GenBank/DDBJ whole genome shotgun (WGS) entry which is preliminary data.</text>
</comment>
<name>A0ABV1KVK9_9BACL</name>
<dbReference type="Proteomes" id="UP001493487">
    <property type="component" value="Unassembled WGS sequence"/>
</dbReference>